<sequence length="841" mass="95219">MCGPPGPPKLTSSATITMNVFTLLELPKTSNGLTATRLTATGVEEGSASPLRKVARLDTDLDSASASRSSTTLSGGPVKIQIIGEFKSKSQNASAGADLASVRAFVRSILSQQKDGSSNETYEGVFNKCRSLITVHEYGENLYETLGQLLEQYIGGMLSKELISSELKDVEWISLFVEKCDWFQDTVQFLQSLLTYMNQIYVPSVKNLSNIRELAFSKFKAAIFENVVIHERLMEGVSSWALYEREKQVSHPMREDIRALFNHLMVHGQYSVFQEHYLALTRSFYANQSSLFASKEGPLGGDPQGFFEYVKASIEDEVQRTRHAFAPISWSDIRETTEQALLDGKLDWLANKLLGPYMDAKDFDKLSTMYTLFGRVEGRDVLCNSFKNYITESVKSIVKDPSQDENMVQRLLDLKASAEGAINTCFVDSSPGGTGDNAEPASPKSPTLSPLASTSMLPPLVRIPNKDFSYALADALTQGFKARRSKPAEMIARYLDKAMRKGQGAQSSGEYQANLERALELYRHSDDRDVFRTFYHRQLAKRLLIGKSASWDVEKAMVRMLKERYDPDFDLGESMFRDLSLSDDLMREYDHKLKQNKKKGYLTVMVLQRSAWPFNVQKKKVLLPADMQRQIESYSSFYKRKHQSRVLDWDHALGTATLTAWFKEGEKELSLSLYQAVVLLLFNDRDEISFTEILVATGMDDDELRRTLQSLACGKKRVLLKVPPGRDVDDSDVFKFNANFTDPRPRVHISSIQAKISNEESTQTNLAIEIDRKHILDAAIVRIMKAKKELTYEKIKIQTIDAVKNHFVPSVDMIKKSVDWLVENDYLERSEKDRNLFLYVA</sequence>
<comment type="similarity">
    <text evidence="1 2 3">Belongs to the cullin family.</text>
</comment>
<dbReference type="Pfam" id="PF00888">
    <property type="entry name" value="Cullin"/>
    <property type="match status" value="1"/>
</dbReference>
<feature type="region of interest" description="Disordered" evidence="4">
    <location>
        <begin position="428"/>
        <end position="450"/>
    </location>
</feature>
<evidence type="ECO:0000256" key="4">
    <source>
        <dbReference type="SAM" id="MobiDB-lite"/>
    </source>
</evidence>
<dbReference type="InterPro" id="IPR001373">
    <property type="entry name" value="Cullin_N"/>
</dbReference>
<dbReference type="SMART" id="SM00182">
    <property type="entry name" value="CULLIN"/>
    <property type="match status" value="1"/>
</dbReference>
<evidence type="ECO:0000313" key="6">
    <source>
        <dbReference type="EMBL" id="KAK7469322.1"/>
    </source>
</evidence>
<accession>A0ABR1K4Q7</accession>
<feature type="domain" description="Cullin family profile" evidence="5">
    <location>
        <begin position="486"/>
        <end position="712"/>
    </location>
</feature>
<dbReference type="SMART" id="SM00884">
    <property type="entry name" value="Cullin_Nedd8"/>
    <property type="match status" value="1"/>
</dbReference>
<dbReference type="Proteomes" id="UP001498398">
    <property type="component" value="Unassembled WGS sequence"/>
</dbReference>
<evidence type="ECO:0000313" key="7">
    <source>
        <dbReference type="Proteomes" id="UP001498398"/>
    </source>
</evidence>
<evidence type="ECO:0000256" key="3">
    <source>
        <dbReference type="RuleBase" id="RU003829"/>
    </source>
</evidence>
<keyword evidence="7" id="KW-1185">Reference proteome</keyword>
<dbReference type="PROSITE" id="PS50069">
    <property type="entry name" value="CULLIN_2"/>
    <property type="match status" value="1"/>
</dbReference>
<dbReference type="InterPro" id="IPR016159">
    <property type="entry name" value="Cullin_repeat-like_dom_sf"/>
</dbReference>
<dbReference type="InterPro" id="IPR059120">
    <property type="entry name" value="Cullin-like_AB"/>
</dbReference>
<dbReference type="Gene3D" id="1.20.1310.10">
    <property type="entry name" value="Cullin Repeats"/>
    <property type="match status" value="4"/>
</dbReference>
<evidence type="ECO:0000256" key="2">
    <source>
        <dbReference type="PROSITE-ProRule" id="PRU00330"/>
    </source>
</evidence>
<comment type="caution">
    <text evidence="6">The sequence shown here is derived from an EMBL/GenBank/DDBJ whole genome shotgun (WGS) entry which is preliminary data.</text>
</comment>
<dbReference type="InterPro" id="IPR036317">
    <property type="entry name" value="Cullin_homology_sf"/>
</dbReference>
<dbReference type="Pfam" id="PF10557">
    <property type="entry name" value="Cullin_Nedd8"/>
    <property type="match status" value="1"/>
</dbReference>
<dbReference type="InterPro" id="IPR036390">
    <property type="entry name" value="WH_DNA-bd_sf"/>
</dbReference>
<reference evidence="6 7" key="1">
    <citation type="submission" date="2024-01" db="EMBL/GenBank/DDBJ databases">
        <title>A draft genome for the cacao thread blight pathogen Marasmiellus scandens.</title>
        <authorList>
            <person name="Baruah I.K."/>
            <person name="Leung J."/>
            <person name="Bukari Y."/>
            <person name="Amoako-Attah I."/>
            <person name="Meinhardt L.W."/>
            <person name="Bailey B.A."/>
            <person name="Cohen S.P."/>
        </authorList>
    </citation>
    <scope>NUCLEOTIDE SEQUENCE [LARGE SCALE GENOMIC DNA]</scope>
    <source>
        <strain evidence="6 7">GH-19</strain>
    </source>
</reference>
<evidence type="ECO:0000256" key="1">
    <source>
        <dbReference type="ARBA" id="ARBA00006019"/>
    </source>
</evidence>
<protein>
    <recommendedName>
        <fullName evidence="5">Cullin family profile domain-containing protein</fullName>
    </recommendedName>
</protein>
<proteinExistence type="inferred from homology"/>
<dbReference type="PANTHER" id="PTHR11932">
    <property type="entry name" value="CULLIN"/>
    <property type="match status" value="1"/>
</dbReference>
<gene>
    <name evidence="6" type="ORF">VKT23_003803</name>
</gene>
<dbReference type="Gene3D" id="1.10.10.10">
    <property type="entry name" value="Winged helix-like DNA-binding domain superfamily/Winged helix DNA-binding domain"/>
    <property type="match status" value="1"/>
</dbReference>
<dbReference type="InterPro" id="IPR016158">
    <property type="entry name" value="Cullin_homology"/>
</dbReference>
<organism evidence="6 7">
    <name type="scientific">Marasmiellus scandens</name>
    <dbReference type="NCBI Taxonomy" id="2682957"/>
    <lineage>
        <taxon>Eukaryota</taxon>
        <taxon>Fungi</taxon>
        <taxon>Dikarya</taxon>
        <taxon>Basidiomycota</taxon>
        <taxon>Agaricomycotina</taxon>
        <taxon>Agaricomycetes</taxon>
        <taxon>Agaricomycetidae</taxon>
        <taxon>Agaricales</taxon>
        <taxon>Marasmiineae</taxon>
        <taxon>Omphalotaceae</taxon>
        <taxon>Marasmiellus</taxon>
    </lineage>
</organism>
<dbReference type="SUPFAM" id="SSF74788">
    <property type="entry name" value="Cullin repeat-like"/>
    <property type="match status" value="1"/>
</dbReference>
<dbReference type="EMBL" id="JBANRG010000003">
    <property type="protein sequence ID" value="KAK7469322.1"/>
    <property type="molecule type" value="Genomic_DNA"/>
</dbReference>
<name>A0ABR1K4Q7_9AGAR</name>
<dbReference type="InterPro" id="IPR019559">
    <property type="entry name" value="Cullin_neddylation_domain"/>
</dbReference>
<dbReference type="SUPFAM" id="SSF46785">
    <property type="entry name" value="Winged helix' DNA-binding domain"/>
    <property type="match status" value="1"/>
</dbReference>
<dbReference type="InterPro" id="IPR036388">
    <property type="entry name" value="WH-like_DNA-bd_sf"/>
</dbReference>
<evidence type="ECO:0000259" key="5">
    <source>
        <dbReference type="PROSITE" id="PS50069"/>
    </source>
</evidence>
<dbReference type="SUPFAM" id="SSF75632">
    <property type="entry name" value="Cullin homology domain"/>
    <property type="match status" value="1"/>
</dbReference>
<dbReference type="Pfam" id="PF26557">
    <property type="entry name" value="Cullin_AB"/>
    <property type="match status" value="1"/>
</dbReference>
<dbReference type="Gene3D" id="3.30.230.130">
    <property type="entry name" value="Cullin, Chain C, Domain 2"/>
    <property type="match status" value="1"/>
</dbReference>
<dbReference type="InterPro" id="IPR045093">
    <property type="entry name" value="Cullin"/>
</dbReference>